<feature type="compositionally biased region" description="Basic and acidic residues" evidence="1">
    <location>
        <begin position="14"/>
        <end position="40"/>
    </location>
</feature>
<feature type="region of interest" description="Disordered" evidence="1">
    <location>
        <begin position="94"/>
        <end position="117"/>
    </location>
</feature>
<feature type="compositionally biased region" description="Polar residues" evidence="1">
    <location>
        <begin position="99"/>
        <end position="117"/>
    </location>
</feature>
<dbReference type="EMBL" id="BAAAVI010000024">
    <property type="protein sequence ID" value="GAA2875924.1"/>
    <property type="molecule type" value="Genomic_DNA"/>
</dbReference>
<evidence type="ECO:0000313" key="2">
    <source>
        <dbReference type="EMBL" id="GAA2875924.1"/>
    </source>
</evidence>
<name>A0ABP6II11_9ACTN</name>
<protein>
    <submittedName>
        <fullName evidence="2">Uncharacterized protein</fullName>
    </submittedName>
</protein>
<evidence type="ECO:0000256" key="1">
    <source>
        <dbReference type="SAM" id="MobiDB-lite"/>
    </source>
</evidence>
<keyword evidence="3" id="KW-1185">Reference proteome</keyword>
<feature type="region of interest" description="Disordered" evidence="1">
    <location>
        <begin position="1"/>
        <end position="49"/>
    </location>
</feature>
<organism evidence="2 3">
    <name type="scientific">Streptosporangium fragile</name>
    <dbReference type="NCBI Taxonomy" id="46186"/>
    <lineage>
        <taxon>Bacteria</taxon>
        <taxon>Bacillati</taxon>
        <taxon>Actinomycetota</taxon>
        <taxon>Actinomycetes</taxon>
        <taxon>Streptosporangiales</taxon>
        <taxon>Streptosporangiaceae</taxon>
        <taxon>Streptosporangium</taxon>
    </lineage>
</organism>
<evidence type="ECO:0000313" key="3">
    <source>
        <dbReference type="Proteomes" id="UP001500831"/>
    </source>
</evidence>
<sequence length="117" mass="12193">MIRRDLASGVASKATHDQDRPRALKKTPIGDHQDVGRAAERGPVQPDGGYAMRGILKIDDLPAGVSELTGSDLETVAGIDIVLDDGSVISAGMSPGTGYVSTSYNNGRSTDTLPADR</sequence>
<gene>
    <name evidence="2" type="ORF">GCM10010517_36950</name>
</gene>
<dbReference type="Proteomes" id="UP001500831">
    <property type="component" value="Unassembled WGS sequence"/>
</dbReference>
<comment type="caution">
    <text evidence="2">The sequence shown here is derived from an EMBL/GenBank/DDBJ whole genome shotgun (WGS) entry which is preliminary data.</text>
</comment>
<proteinExistence type="predicted"/>
<reference evidence="3" key="1">
    <citation type="journal article" date="2019" name="Int. J. Syst. Evol. Microbiol.">
        <title>The Global Catalogue of Microorganisms (GCM) 10K type strain sequencing project: providing services to taxonomists for standard genome sequencing and annotation.</title>
        <authorList>
            <consortium name="The Broad Institute Genomics Platform"/>
            <consortium name="The Broad Institute Genome Sequencing Center for Infectious Disease"/>
            <person name="Wu L."/>
            <person name="Ma J."/>
        </authorList>
    </citation>
    <scope>NUCLEOTIDE SEQUENCE [LARGE SCALE GENOMIC DNA]</scope>
    <source>
        <strain evidence="3">JCM 6242</strain>
    </source>
</reference>
<accession>A0ABP6II11</accession>